<dbReference type="GO" id="GO:0000166">
    <property type="term" value="F:nucleotide binding"/>
    <property type="evidence" value="ECO:0007669"/>
    <property type="project" value="UniProtKB-KW"/>
</dbReference>
<evidence type="ECO:0000256" key="3">
    <source>
        <dbReference type="ARBA" id="ARBA00001947"/>
    </source>
</evidence>
<dbReference type="AlphaFoldDB" id="A0A7T2GLB1"/>
<name>A0A7T2GLB1_9SPHN</name>
<dbReference type="Gene3D" id="3.40.50.1970">
    <property type="match status" value="1"/>
</dbReference>
<comment type="caution">
    <text evidence="19">Lacks conserved residue(s) required for the propagation of feature annotation.</text>
</comment>
<evidence type="ECO:0000256" key="10">
    <source>
        <dbReference type="ARBA" id="ARBA00022490"/>
    </source>
</evidence>
<evidence type="ECO:0000259" key="21">
    <source>
        <dbReference type="Pfam" id="PF24621"/>
    </source>
</evidence>
<dbReference type="InterPro" id="IPR030963">
    <property type="entry name" value="DHQ_synth_fam"/>
</dbReference>
<gene>
    <name evidence="19" type="primary">aroB</name>
    <name evidence="22" type="ORF">IC614_05130</name>
</gene>
<feature type="binding site" evidence="19">
    <location>
        <begin position="129"/>
        <end position="130"/>
    </location>
    <ligand>
        <name>NAD(+)</name>
        <dbReference type="ChEBI" id="CHEBI:57540"/>
    </ligand>
</feature>
<feature type="domain" description="3-dehydroquinate synthase C-terminal" evidence="21">
    <location>
        <begin position="181"/>
        <end position="326"/>
    </location>
</feature>
<comment type="subcellular location">
    <subcellularLocation>
        <location evidence="5 19">Cytoplasm</location>
    </subcellularLocation>
</comment>
<keyword evidence="10 19" id="KW-0963">Cytoplasm</keyword>
<evidence type="ECO:0000256" key="2">
    <source>
        <dbReference type="ARBA" id="ARBA00001911"/>
    </source>
</evidence>
<dbReference type="Gene3D" id="1.20.1090.10">
    <property type="entry name" value="Dehydroquinate synthase-like - alpha domain"/>
    <property type="match status" value="1"/>
</dbReference>
<evidence type="ECO:0000256" key="4">
    <source>
        <dbReference type="ARBA" id="ARBA00003485"/>
    </source>
</evidence>
<dbReference type="InterPro" id="IPR030960">
    <property type="entry name" value="DHQS/DOIS_N"/>
</dbReference>
<reference evidence="22 23" key="1">
    <citation type="submission" date="2020-11" db="EMBL/GenBank/DDBJ databases">
        <title>Genome seq and assembly of Sphingosinicella sp.</title>
        <authorList>
            <person name="Chhetri G."/>
        </authorList>
    </citation>
    <scope>NUCLEOTIDE SEQUENCE [LARGE SCALE GENOMIC DNA]</scope>
    <source>
        <strain evidence="22 23">UDD2</strain>
    </source>
</reference>
<dbReference type="Pfam" id="PF24621">
    <property type="entry name" value="DHQS_C"/>
    <property type="match status" value="1"/>
</dbReference>
<feature type="binding site" evidence="19">
    <location>
        <position position="151"/>
    </location>
    <ligand>
        <name>NAD(+)</name>
        <dbReference type="ChEBI" id="CHEBI:57540"/>
    </ligand>
</feature>
<feature type="binding site" evidence="19">
    <location>
        <position position="266"/>
    </location>
    <ligand>
        <name>Zn(2+)</name>
        <dbReference type="ChEBI" id="CHEBI:29105"/>
    </ligand>
</feature>
<dbReference type="InterPro" id="IPR056179">
    <property type="entry name" value="DHQS_C"/>
</dbReference>
<comment type="pathway">
    <text evidence="6 19">Metabolic intermediate biosynthesis; chorismate biosynthesis; chorismate from D-erythrose 4-phosphate and phosphoenolpyruvate: step 2/7.</text>
</comment>
<evidence type="ECO:0000256" key="8">
    <source>
        <dbReference type="ARBA" id="ARBA00013031"/>
    </source>
</evidence>
<feature type="binding site" evidence="19">
    <location>
        <position position="142"/>
    </location>
    <ligand>
        <name>NAD(+)</name>
        <dbReference type="ChEBI" id="CHEBI:57540"/>
    </ligand>
</feature>
<dbReference type="GO" id="GO:0009073">
    <property type="term" value="P:aromatic amino acid family biosynthetic process"/>
    <property type="evidence" value="ECO:0007669"/>
    <property type="project" value="UniProtKB-KW"/>
</dbReference>
<evidence type="ECO:0000256" key="16">
    <source>
        <dbReference type="ARBA" id="ARBA00023141"/>
    </source>
</evidence>
<dbReference type="PIRSF" id="PIRSF001455">
    <property type="entry name" value="DHQ_synth"/>
    <property type="match status" value="1"/>
</dbReference>
<sequence length="375" mass="39216">MTVVDVAAGGNAYPVRIAAGLLDRAGELLAPYARGRIAVVSEDDVWRLWGARLAAALGSEGIEALPIVVPAGEASKNWATLGGVLDRLLALGIERSDHIVAFGGGMVGDLAGLAAALLKRGCGLIQIPTTLLAQVDSSVGGKTAVNVAAGKNLVGAFHQPDLVLIDPALLDTLPGRQLAAGYAEVVKYGLIDDADFFRWCEYEGAALLSGDPAARLHAIETSVRAKARIVGADERETTGRRALLNFGHSFAHALEAEAGYSGALLHGEAVAAGMALAMRLSVAEGLCPDEDAMRVAGHLRVMGLPTGIPGQAADRLIAHMRQDKKNKDGRITLILSRGIGQAFVTDQVPEERLRAFLRTECAGETITSPASDWRG</sequence>
<dbReference type="GO" id="GO:0046872">
    <property type="term" value="F:metal ion binding"/>
    <property type="evidence" value="ECO:0007669"/>
    <property type="project" value="UniProtKB-KW"/>
</dbReference>
<dbReference type="Pfam" id="PF01761">
    <property type="entry name" value="DHQ_synthase"/>
    <property type="match status" value="1"/>
</dbReference>
<keyword evidence="12 19" id="KW-0479">Metal-binding</keyword>
<dbReference type="GO" id="GO:0008652">
    <property type="term" value="P:amino acid biosynthetic process"/>
    <property type="evidence" value="ECO:0007669"/>
    <property type="project" value="UniProtKB-KW"/>
</dbReference>
<dbReference type="GO" id="GO:0009423">
    <property type="term" value="P:chorismate biosynthetic process"/>
    <property type="evidence" value="ECO:0007669"/>
    <property type="project" value="UniProtKB-UniRule"/>
</dbReference>
<comment type="similarity">
    <text evidence="7 19">Belongs to the sugar phosphate cyclases superfamily. Dehydroquinate synthase family.</text>
</comment>
<evidence type="ECO:0000256" key="13">
    <source>
        <dbReference type="ARBA" id="ARBA00022741"/>
    </source>
</evidence>
<protein>
    <recommendedName>
        <fullName evidence="9 19">3-dehydroquinate synthase</fullName>
        <shortName evidence="19">DHQS</shortName>
        <ecNumber evidence="8 19">4.2.3.4</ecNumber>
    </recommendedName>
</protein>
<accession>A0A7T2GLB1</accession>
<dbReference type="EC" id="4.2.3.4" evidence="8 19"/>
<comment type="cofactor">
    <cofactor evidence="19">
        <name>Co(2+)</name>
        <dbReference type="ChEBI" id="CHEBI:48828"/>
    </cofactor>
    <cofactor evidence="19">
        <name>Zn(2+)</name>
        <dbReference type="ChEBI" id="CHEBI:29105"/>
    </cofactor>
    <text evidence="19">Binds 1 divalent metal cation per subunit. Can use either Co(2+) or Zn(2+).</text>
</comment>
<evidence type="ECO:0000256" key="9">
    <source>
        <dbReference type="ARBA" id="ARBA00017684"/>
    </source>
</evidence>
<evidence type="ECO:0000256" key="18">
    <source>
        <dbReference type="ARBA" id="ARBA00023285"/>
    </source>
</evidence>
<dbReference type="FunFam" id="3.40.50.1970:FF:000007">
    <property type="entry name" value="Pentafunctional AROM polypeptide"/>
    <property type="match status" value="1"/>
</dbReference>
<dbReference type="NCBIfam" id="TIGR01357">
    <property type="entry name" value="aroB"/>
    <property type="match status" value="1"/>
</dbReference>
<keyword evidence="18 19" id="KW-0170">Cobalt</keyword>
<feature type="domain" description="3-dehydroquinate synthase N-terminal" evidence="20">
    <location>
        <begin position="67"/>
        <end position="179"/>
    </location>
</feature>
<dbReference type="CDD" id="cd08195">
    <property type="entry name" value="DHQS"/>
    <property type="match status" value="1"/>
</dbReference>
<evidence type="ECO:0000256" key="19">
    <source>
        <dbReference type="HAMAP-Rule" id="MF_00110"/>
    </source>
</evidence>
<dbReference type="KEGG" id="sflv:IC614_05130"/>
<dbReference type="PANTHER" id="PTHR43622:SF7">
    <property type="entry name" value="3-DEHYDROQUINATE SYNTHASE, CHLOROPLASTIC"/>
    <property type="match status" value="1"/>
</dbReference>
<evidence type="ECO:0000313" key="22">
    <source>
        <dbReference type="EMBL" id="QPQ55965.1"/>
    </source>
</evidence>
<keyword evidence="15 19" id="KW-0520">NAD</keyword>
<evidence type="ECO:0000256" key="12">
    <source>
        <dbReference type="ARBA" id="ARBA00022723"/>
    </source>
</evidence>
<keyword evidence="23" id="KW-1185">Reference proteome</keyword>
<evidence type="ECO:0000259" key="20">
    <source>
        <dbReference type="Pfam" id="PF01761"/>
    </source>
</evidence>
<evidence type="ECO:0000256" key="11">
    <source>
        <dbReference type="ARBA" id="ARBA00022605"/>
    </source>
</evidence>
<dbReference type="GO" id="GO:0003856">
    <property type="term" value="F:3-dehydroquinate synthase activity"/>
    <property type="evidence" value="ECO:0007669"/>
    <property type="project" value="UniProtKB-UniRule"/>
</dbReference>
<evidence type="ECO:0000256" key="6">
    <source>
        <dbReference type="ARBA" id="ARBA00004661"/>
    </source>
</evidence>
<comment type="function">
    <text evidence="4 19">Catalyzes the conversion of 3-deoxy-D-arabino-heptulosonate 7-phosphate (DAHP) to dehydroquinate (DHQ).</text>
</comment>
<keyword evidence="17 19" id="KW-0456">Lyase</keyword>
<proteinExistence type="inferred from homology"/>
<evidence type="ECO:0000256" key="15">
    <source>
        <dbReference type="ARBA" id="ARBA00023027"/>
    </source>
</evidence>
<dbReference type="UniPathway" id="UPA00053">
    <property type="reaction ID" value="UER00085"/>
</dbReference>
<keyword evidence="13 19" id="KW-0547">Nucleotide-binding</keyword>
<organism evidence="22 23">
    <name type="scientific">Allosphingosinicella flava</name>
    <dbReference type="NCBI Taxonomy" id="2771430"/>
    <lineage>
        <taxon>Bacteria</taxon>
        <taxon>Pseudomonadati</taxon>
        <taxon>Pseudomonadota</taxon>
        <taxon>Alphaproteobacteria</taxon>
        <taxon>Sphingomonadales</taxon>
        <taxon>Sphingomonadaceae</taxon>
        <taxon>Allosphingosinicella</taxon>
    </lineage>
</organism>
<evidence type="ECO:0000313" key="23">
    <source>
        <dbReference type="Proteomes" id="UP000594873"/>
    </source>
</evidence>
<evidence type="ECO:0000256" key="1">
    <source>
        <dbReference type="ARBA" id="ARBA00001393"/>
    </source>
</evidence>
<comment type="catalytic activity">
    <reaction evidence="1 19">
        <text>7-phospho-2-dehydro-3-deoxy-D-arabino-heptonate = 3-dehydroquinate + phosphate</text>
        <dbReference type="Rhea" id="RHEA:21968"/>
        <dbReference type="ChEBI" id="CHEBI:32364"/>
        <dbReference type="ChEBI" id="CHEBI:43474"/>
        <dbReference type="ChEBI" id="CHEBI:58394"/>
        <dbReference type="EC" id="4.2.3.4"/>
    </reaction>
</comment>
<keyword evidence="14 19" id="KW-0862">Zinc</keyword>
<dbReference type="HAMAP" id="MF_00110">
    <property type="entry name" value="DHQ_synthase"/>
    <property type="match status" value="1"/>
</dbReference>
<dbReference type="PANTHER" id="PTHR43622">
    <property type="entry name" value="3-DEHYDROQUINATE SYNTHASE"/>
    <property type="match status" value="1"/>
</dbReference>
<dbReference type="Proteomes" id="UP000594873">
    <property type="component" value="Chromosome"/>
</dbReference>
<comment type="cofactor">
    <cofactor evidence="3">
        <name>Zn(2+)</name>
        <dbReference type="ChEBI" id="CHEBI:29105"/>
    </cofactor>
</comment>
<dbReference type="GO" id="GO:0005737">
    <property type="term" value="C:cytoplasm"/>
    <property type="evidence" value="ECO:0007669"/>
    <property type="project" value="UniProtKB-SubCell"/>
</dbReference>
<evidence type="ECO:0000256" key="17">
    <source>
        <dbReference type="ARBA" id="ARBA00023239"/>
    </source>
</evidence>
<evidence type="ECO:0000256" key="5">
    <source>
        <dbReference type="ARBA" id="ARBA00004496"/>
    </source>
</evidence>
<feature type="binding site" evidence="19">
    <location>
        <position position="184"/>
    </location>
    <ligand>
        <name>Zn(2+)</name>
        <dbReference type="ChEBI" id="CHEBI:29105"/>
    </ligand>
</feature>
<evidence type="ECO:0000256" key="7">
    <source>
        <dbReference type="ARBA" id="ARBA00005412"/>
    </source>
</evidence>
<dbReference type="RefSeq" id="WP_200972825.1">
    <property type="nucleotide sequence ID" value="NZ_CP065592.1"/>
</dbReference>
<dbReference type="InterPro" id="IPR050071">
    <property type="entry name" value="Dehydroquinate_synthase"/>
</dbReference>
<feature type="binding site" evidence="19">
    <location>
        <position position="248"/>
    </location>
    <ligand>
        <name>Zn(2+)</name>
        <dbReference type="ChEBI" id="CHEBI:29105"/>
    </ligand>
</feature>
<dbReference type="EMBL" id="CP065592">
    <property type="protein sequence ID" value="QPQ55965.1"/>
    <property type="molecule type" value="Genomic_DNA"/>
</dbReference>
<keyword evidence="11 19" id="KW-0028">Amino-acid biosynthesis</keyword>
<dbReference type="SUPFAM" id="SSF56796">
    <property type="entry name" value="Dehydroquinate synthase-like"/>
    <property type="match status" value="1"/>
</dbReference>
<evidence type="ECO:0000256" key="14">
    <source>
        <dbReference type="ARBA" id="ARBA00022833"/>
    </source>
</evidence>
<comment type="cofactor">
    <cofactor evidence="2 19">
        <name>NAD(+)</name>
        <dbReference type="ChEBI" id="CHEBI:57540"/>
    </cofactor>
</comment>
<dbReference type="InterPro" id="IPR016037">
    <property type="entry name" value="DHQ_synth_AroB"/>
</dbReference>
<keyword evidence="16 19" id="KW-0057">Aromatic amino acid biosynthesis</keyword>